<evidence type="ECO:0000313" key="2">
    <source>
        <dbReference type="EMBL" id="OOC55617.1"/>
    </source>
</evidence>
<evidence type="ECO:0008006" key="4">
    <source>
        <dbReference type="Google" id="ProtNLM"/>
    </source>
</evidence>
<feature type="chain" id="PRO_5013115819" description="Secreted protein" evidence="1">
    <location>
        <begin position="28"/>
        <end position="113"/>
    </location>
</feature>
<dbReference type="AlphaFoldDB" id="A0A1V3C4A7"/>
<organism evidence="2 3">
    <name type="scientific">Nocardiopsis sinuspersici</name>
    <dbReference type="NCBI Taxonomy" id="501010"/>
    <lineage>
        <taxon>Bacteria</taxon>
        <taxon>Bacillati</taxon>
        <taxon>Actinomycetota</taxon>
        <taxon>Actinomycetes</taxon>
        <taxon>Streptosporangiales</taxon>
        <taxon>Nocardiopsidaceae</taxon>
        <taxon>Nocardiopsis</taxon>
    </lineage>
</organism>
<keyword evidence="1" id="KW-0732">Signal</keyword>
<dbReference type="Proteomes" id="UP000189004">
    <property type="component" value="Unassembled WGS sequence"/>
</dbReference>
<evidence type="ECO:0000313" key="3">
    <source>
        <dbReference type="Proteomes" id="UP000189004"/>
    </source>
</evidence>
<gene>
    <name evidence="2" type="ORF">NOSIN_18790</name>
</gene>
<proteinExistence type="predicted"/>
<name>A0A1V3C4A7_9ACTN</name>
<comment type="caution">
    <text evidence="2">The sequence shown here is derived from an EMBL/GenBank/DDBJ whole genome shotgun (WGS) entry which is preliminary data.</text>
</comment>
<evidence type="ECO:0000256" key="1">
    <source>
        <dbReference type="SAM" id="SignalP"/>
    </source>
</evidence>
<accession>A0A1V3C4A7</accession>
<sequence length="113" mass="11906">MNARKLIAGSALAALAALPLLSSSAMAISAYQGDDRAYTNSSGSRISVYDGEDDGRVVYGQYYRQASAGTERGLYNKSGPRTTVTSGSGSDVIKLRVCESISAWPDACSDWKA</sequence>
<reference evidence="3" key="1">
    <citation type="submission" date="2016-08" db="EMBL/GenBank/DDBJ databases">
        <authorList>
            <person name="Tokovenko B."/>
            <person name="Kalinowski J."/>
        </authorList>
    </citation>
    <scope>NUCLEOTIDE SEQUENCE [LARGE SCALE GENOMIC DNA]</scope>
    <source>
        <strain evidence="3">UTMC102</strain>
    </source>
</reference>
<keyword evidence="3" id="KW-1185">Reference proteome</keyword>
<dbReference type="EMBL" id="MCOK01000001">
    <property type="protein sequence ID" value="OOC55617.1"/>
    <property type="molecule type" value="Genomic_DNA"/>
</dbReference>
<dbReference type="OrthoDB" id="4217244at2"/>
<feature type="signal peptide" evidence="1">
    <location>
        <begin position="1"/>
        <end position="27"/>
    </location>
</feature>
<protein>
    <recommendedName>
        <fullName evidence="4">Secreted protein</fullName>
    </recommendedName>
</protein>
<dbReference type="RefSeq" id="WP_077692046.1">
    <property type="nucleotide sequence ID" value="NZ_MCOK01000001.1"/>
</dbReference>